<organism evidence="3 4">
    <name type="scientific">Datura stramonium</name>
    <name type="common">Jimsonweed</name>
    <name type="synonym">Common thornapple</name>
    <dbReference type="NCBI Taxonomy" id="4076"/>
    <lineage>
        <taxon>Eukaryota</taxon>
        <taxon>Viridiplantae</taxon>
        <taxon>Streptophyta</taxon>
        <taxon>Embryophyta</taxon>
        <taxon>Tracheophyta</taxon>
        <taxon>Spermatophyta</taxon>
        <taxon>Magnoliopsida</taxon>
        <taxon>eudicotyledons</taxon>
        <taxon>Gunneridae</taxon>
        <taxon>Pentapetalae</taxon>
        <taxon>asterids</taxon>
        <taxon>lamiids</taxon>
        <taxon>Solanales</taxon>
        <taxon>Solanaceae</taxon>
        <taxon>Solanoideae</taxon>
        <taxon>Datureae</taxon>
        <taxon>Datura</taxon>
    </lineage>
</organism>
<evidence type="ECO:0000256" key="2">
    <source>
        <dbReference type="SAM" id="Phobius"/>
    </source>
</evidence>
<keyword evidence="2" id="KW-0812">Transmembrane</keyword>
<dbReference type="EMBL" id="JACEIK010000701">
    <property type="protein sequence ID" value="MCD7461145.1"/>
    <property type="molecule type" value="Genomic_DNA"/>
</dbReference>
<dbReference type="Proteomes" id="UP000823775">
    <property type="component" value="Unassembled WGS sequence"/>
</dbReference>
<feature type="transmembrane region" description="Helical" evidence="2">
    <location>
        <begin position="138"/>
        <end position="158"/>
    </location>
</feature>
<proteinExistence type="predicted"/>
<evidence type="ECO:0000313" key="3">
    <source>
        <dbReference type="EMBL" id="MCD7461145.1"/>
    </source>
</evidence>
<keyword evidence="2" id="KW-1133">Transmembrane helix</keyword>
<gene>
    <name evidence="3" type="ORF">HAX54_045371</name>
</gene>
<comment type="caution">
    <text evidence="3">The sequence shown here is derived from an EMBL/GenBank/DDBJ whole genome shotgun (WGS) entry which is preliminary data.</text>
</comment>
<evidence type="ECO:0000256" key="1">
    <source>
        <dbReference type="SAM" id="MobiDB-lite"/>
    </source>
</evidence>
<feature type="compositionally biased region" description="Polar residues" evidence="1">
    <location>
        <begin position="22"/>
        <end position="35"/>
    </location>
</feature>
<keyword evidence="4" id="KW-1185">Reference proteome</keyword>
<feature type="region of interest" description="Disordered" evidence="1">
    <location>
        <begin position="13"/>
        <end position="35"/>
    </location>
</feature>
<accession>A0ABS8SQM7</accession>
<evidence type="ECO:0000313" key="4">
    <source>
        <dbReference type="Proteomes" id="UP000823775"/>
    </source>
</evidence>
<keyword evidence="2" id="KW-0472">Membrane</keyword>
<protein>
    <submittedName>
        <fullName evidence="3">Uncharacterized protein</fullName>
    </submittedName>
</protein>
<reference evidence="3 4" key="1">
    <citation type="journal article" date="2021" name="BMC Genomics">
        <title>Datura genome reveals duplications of psychoactive alkaloid biosynthetic genes and high mutation rate following tissue culture.</title>
        <authorList>
            <person name="Rajewski A."/>
            <person name="Carter-House D."/>
            <person name="Stajich J."/>
            <person name="Litt A."/>
        </authorList>
    </citation>
    <scope>NUCLEOTIDE SEQUENCE [LARGE SCALE GENOMIC DNA]</scope>
    <source>
        <strain evidence="3">AR-01</strain>
    </source>
</reference>
<sequence>MVACIGKIALQESEDEHESDLSQHSKVRSPTQTEGTVKEIDFVNIPSGSRNELKISGGKNPEIVVSSENETHRKHSQEAESNFALWVFLTEVFEKFGVPIPTFEPYSHYDTIDYYEIKGHHKDIFAEYDIVVEGRTVYLFPLLLLLILHWSGFIRYYALK</sequence>
<name>A0ABS8SQM7_DATST</name>